<dbReference type="InterPro" id="IPR013783">
    <property type="entry name" value="Ig-like_fold"/>
</dbReference>
<organism evidence="1 2">
    <name type="scientific">Christiangramia fulva</name>
    <dbReference type="NCBI Taxonomy" id="2126553"/>
    <lineage>
        <taxon>Bacteria</taxon>
        <taxon>Pseudomonadati</taxon>
        <taxon>Bacteroidota</taxon>
        <taxon>Flavobacteriia</taxon>
        <taxon>Flavobacteriales</taxon>
        <taxon>Flavobacteriaceae</taxon>
        <taxon>Christiangramia</taxon>
    </lineage>
</organism>
<dbReference type="RefSeq" id="WP_107010571.1">
    <property type="nucleotide sequence ID" value="NZ_CP028136.1"/>
</dbReference>
<protein>
    <recommendedName>
        <fullName evidence="3">Dystroglycan-type cadherin-like domain-containing protein</fullName>
    </recommendedName>
</protein>
<dbReference type="Proteomes" id="UP000241507">
    <property type="component" value="Chromosome"/>
</dbReference>
<proteinExistence type="predicted"/>
<dbReference type="Gene3D" id="2.60.40.10">
    <property type="entry name" value="Immunoglobulins"/>
    <property type="match status" value="1"/>
</dbReference>
<gene>
    <name evidence="1" type="ORF">C7S20_00020</name>
</gene>
<reference evidence="2" key="1">
    <citation type="submission" date="2018-03" db="EMBL/GenBank/DDBJ databases">
        <title>Gramella fulva sp. nov., isolated from a dry surface of tidal flat.</title>
        <authorList>
            <person name="Hwang S.H."/>
            <person name="Hwang W.M."/>
            <person name="Kang K."/>
            <person name="Ahn T.-Y."/>
        </authorList>
    </citation>
    <scope>NUCLEOTIDE SEQUENCE [LARGE SCALE GENOMIC DNA]</scope>
    <source>
        <strain evidence="2">SH35</strain>
    </source>
</reference>
<accession>A0A2R3Z0K5</accession>
<evidence type="ECO:0008006" key="3">
    <source>
        <dbReference type="Google" id="ProtNLM"/>
    </source>
</evidence>
<dbReference type="KEGG" id="grs:C7S20_00020"/>
<keyword evidence="2" id="KW-1185">Reference proteome</keyword>
<evidence type="ECO:0000313" key="2">
    <source>
        <dbReference type="Proteomes" id="UP000241507"/>
    </source>
</evidence>
<dbReference type="Pfam" id="PF17963">
    <property type="entry name" value="Big_9"/>
    <property type="match status" value="1"/>
</dbReference>
<sequence>MTIADIKAKITAWIRTGIPNNVKSSNVRTLLSWLAIRVDVQETGRLRIIKISGNTSEDLQKGDKVTGIVEDTFMFNGVYLGGDINLLSSYSVNNYATIADLYPTDRLLESSYKWKENYTYTVLWVRYVKNGVINRIDFNQDIPLDAPDAQDRIDRIVFNIDTLSLEVVKGDPAPVPSPKAINENQKQITFVPVKTGTTQPEGVGETVVYAENAQELGGEFDTSVSDASIDPNNAEDPATGSKAIKFNNVPNLAYLDLDTSTAFSNADASLLVLSIKCINNKKHKLAIEFRTQAGTSLSSFNLEDGVLGFDRSNLTDYQVIAIPLDGLSITNSDRIRITNLTTGSSLFIDDILIQKGTPNTTTSGAFLPTGGFVGTAQELKDQIDAIGANPGVTTVTGDGVDNTDPDNPVLSFPNADQVDDSSTTNKFVTQAEKDKLAAISNPILLKGQWDPNSGAFPSNVKAGWSYIVSGTATVDGIEFGIKDRIIALVDNASTTTYADNWFHDDYSDTSYQSELTTAGTKATPVDADIFGYLNSAASNILVKFTWANIKTALENFFNPKYQKIKADYGTVQNLFDNQSEQFTNEQYTILDATGWNDGTTTITSGWATVKYNGGTAGDESDYDLREYEQGLEFSATANQYGQHPAFSSQNEAIIWLLGNAVGEAPNNAPTISGVPDVTQTEGYSSFTVDLSAYSSDPDGDALTYDASSADTNLATVSVSGSILTVTEVAGSGTVNITVTVDDGLATGQDVFLLTVDAAITGTQLNTPTGMTAQSSGGDAIDIFWNDTNS</sequence>
<name>A0A2R3Z0K5_9FLAO</name>
<evidence type="ECO:0000313" key="1">
    <source>
        <dbReference type="EMBL" id="AVR43784.1"/>
    </source>
</evidence>
<dbReference type="OrthoDB" id="6315383at2"/>
<dbReference type="AlphaFoldDB" id="A0A2R3Z0K5"/>
<dbReference type="EMBL" id="CP028136">
    <property type="protein sequence ID" value="AVR43784.1"/>
    <property type="molecule type" value="Genomic_DNA"/>
</dbReference>